<sequence>MDRKHKLGKDRLDKYYHLAKEQGYRSRSAFKILQLSKKFNFFDECRVLVDLCAAPGGWLQVAVKHMPVSSTIIGVDLVPIKPIKGVTTIQADIRTQKCHSMIMRHLNGANADVVLHDGAPNMGCNWNLDAFNQNVLVLESVKLAAHVLRKGGTFVTKIFRSADYNSMIWMLSQCFERTKVTKPQSSRNVSAEVFAICIGFKGLKGLDPKLFNCDFVFQSNRIEEEPAVNKGVSLVQLLKQNKKRNKEGYDEGDDFRECGVLDFFNSSTPAPMLLSHNRFKITPADDPIVERILSDSRTTQEIKLLCSDLKVAGKGDLMSLLRWRQKLRKDMSDVFQKEHKIVAEPDATVETVDEVEELQVEENTLTQRQRADQRRLERKQRKLLKKHQKAKCDTAVPVAQDIELFDIQKFSGINLDDIGTESESDVDSENEEDLESLVWESDIDEDVKNAIKMDADLEVQHALHKMESSEKPKNKLTRRQRVKMERGAEINSLLNDMQYEARLHAQNVDEESDDDEVPTSQVEVDRWFDQGIFKDLDMIDSKAPNKGNKLGINNKYMGKNSIDDKDDKNMGEDSSEIKVVPAIAEADLQEMQEDLGFDDLKTKDGIESVQAIGSLLVRKKTRMALIDGSVNSRTFDDVQELPSWFIEDEKRHSNYELPVTKELMKKYKKKLLEIKNRPIRKVQEAQARKKMRMQRKLRAVLPRMDALANEDGNSSALRSLARKLKNTRSNKRDKVYVVSRKSGNSSSSTRSVSKGSRKKVKLVDSRMKKDKRVSKKTRHFRKAKLH</sequence>
<comment type="similarity">
    <text evidence="8">Belongs to the class I-like SAM-binding methyltransferase superfamily. RNA methyltransferase RlmE family. SPB1 subfamily.</text>
</comment>
<evidence type="ECO:0000259" key="11">
    <source>
        <dbReference type="Pfam" id="PF07780"/>
    </source>
</evidence>
<dbReference type="PANTHER" id="PTHR10920:SF13">
    <property type="entry name" value="PRE-RRNA 2'-O-RIBOSE RNA METHYLTRANSFERASE FTSJ3"/>
    <property type="match status" value="1"/>
</dbReference>
<evidence type="ECO:0000256" key="4">
    <source>
        <dbReference type="ARBA" id="ARBA00022603"/>
    </source>
</evidence>
<dbReference type="Pfam" id="PF11861">
    <property type="entry name" value="DUF3381"/>
    <property type="match status" value="1"/>
</dbReference>
<feature type="binding site" evidence="8">
    <location>
        <position position="117"/>
    </location>
    <ligand>
        <name>S-adenosyl-L-methionine</name>
        <dbReference type="ChEBI" id="CHEBI:59789"/>
    </ligand>
</feature>
<dbReference type="Pfam" id="PF07780">
    <property type="entry name" value="Spb1_C"/>
    <property type="match status" value="1"/>
</dbReference>
<dbReference type="Pfam" id="PF01728">
    <property type="entry name" value="FtsJ"/>
    <property type="match status" value="1"/>
</dbReference>
<protein>
    <recommendedName>
        <fullName evidence="8">Putative rRNA methyltransferase</fullName>
        <ecNumber evidence="8">2.1.1.-</ecNumber>
    </recommendedName>
    <alternativeName>
        <fullName evidence="8">2'-O-ribose RNA methyltransferase SPB1 homolog</fullName>
    </alternativeName>
</protein>
<dbReference type="RefSeq" id="XP_067803179.1">
    <property type="nucleotide sequence ID" value="XM_067946615.1"/>
</dbReference>
<dbReference type="InterPro" id="IPR002877">
    <property type="entry name" value="RNA_MeTrfase_FtsJ_dom"/>
</dbReference>
<name>A0AAD9PKX2_9APIC</name>
<evidence type="ECO:0000256" key="2">
    <source>
        <dbReference type="ARBA" id="ARBA00022517"/>
    </source>
</evidence>
<dbReference type="Gene3D" id="3.40.50.150">
    <property type="entry name" value="Vaccinia Virus protein VP39"/>
    <property type="match status" value="1"/>
</dbReference>
<keyword evidence="7 8" id="KW-0539">Nucleus</keyword>
<dbReference type="InterPro" id="IPR050082">
    <property type="entry name" value="RNA_methyltr_RlmE"/>
</dbReference>
<feature type="domain" description="Ribosomal RNA methyltransferase FtsJ" evidence="10">
    <location>
        <begin position="24"/>
        <end position="200"/>
    </location>
</feature>
<keyword evidence="5 8" id="KW-0808">Transferase</keyword>
<evidence type="ECO:0000259" key="12">
    <source>
        <dbReference type="Pfam" id="PF11861"/>
    </source>
</evidence>
<keyword evidence="4 8" id="KW-0489">Methyltransferase</keyword>
<dbReference type="GO" id="GO:0005730">
    <property type="term" value="C:nucleolus"/>
    <property type="evidence" value="ECO:0007669"/>
    <property type="project" value="UniProtKB-SubCell"/>
</dbReference>
<evidence type="ECO:0000313" key="13">
    <source>
        <dbReference type="EMBL" id="KAK2196337.1"/>
    </source>
</evidence>
<evidence type="ECO:0000256" key="3">
    <source>
        <dbReference type="ARBA" id="ARBA00022552"/>
    </source>
</evidence>
<feature type="binding site" evidence="8">
    <location>
        <position position="76"/>
    </location>
    <ligand>
        <name>S-adenosyl-L-methionine</name>
        <dbReference type="ChEBI" id="CHEBI:59789"/>
    </ligand>
</feature>
<dbReference type="AlphaFoldDB" id="A0AAD9PKX2"/>
<feature type="domain" description="Ribosomal RNA methyltransferase SPB1-like C-terminal" evidence="11">
    <location>
        <begin position="575"/>
        <end position="777"/>
    </location>
</feature>
<evidence type="ECO:0000256" key="1">
    <source>
        <dbReference type="ARBA" id="ARBA00004604"/>
    </source>
</evidence>
<evidence type="ECO:0000313" key="14">
    <source>
        <dbReference type="Proteomes" id="UP001214638"/>
    </source>
</evidence>
<feature type="binding site" evidence="8">
    <location>
        <position position="58"/>
    </location>
    <ligand>
        <name>S-adenosyl-L-methionine</name>
        <dbReference type="ChEBI" id="CHEBI:59789"/>
    </ligand>
</feature>
<dbReference type="GO" id="GO:0000463">
    <property type="term" value="P:maturation of LSU-rRNA from tricistronic rRNA transcript (SSU-rRNA, 5.8S rRNA, LSU-rRNA)"/>
    <property type="evidence" value="ECO:0007669"/>
    <property type="project" value="TreeGrafter"/>
</dbReference>
<gene>
    <name evidence="13" type="ORF">BdWA1_001580</name>
</gene>
<dbReference type="EMBL" id="JALLKP010000002">
    <property type="protein sequence ID" value="KAK2196337.1"/>
    <property type="molecule type" value="Genomic_DNA"/>
</dbReference>
<feature type="binding site" evidence="8">
    <location>
        <position position="92"/>
    </location>
    <ligand>
        <name>S-adenosyl-L-methionine</name>
        <dbReference type="ChEBI" id="CHEBI:59789"/>
    </ligand>
</feature>
<comment type="subcellular location">
    <subcellularLocation>
        <location evidence="1 8">Nucleus</location>
        <location evidence="1 8">Nucleolus</location>
    </subcellularLocation>
</comment>
<dbReference type="InterPro" id="IPR012920">
    <property type="entry name" value="rRNA_MeTfrase_SPB1-like_C"/>
</dbReference>
<evidence type="ECO:0000256" key="5">
    <source>
        <dbReference type="ARBA" id="ARBA00022679"/>
    </source>
</evidence>
<evidence type="ECO:0000256" key="7">
    <source>
        <dbReference type="ARBA" id="ARBA00023242"/>
    </source>
</evidence>
<feature type="compositionally biased region" description="Basic residues" evidence="9">
    <location>
        <begin position="768"/>
        <end position="786"/>
    </location>
</feature>
<evidence type="ECO:0000256" key="6">
    <source>
        <dbReference type="ARBA" id="ARBA00022691"/>
    </source>
</evidence>
<feature type="binding site" evidence="8">
    <location>
        <position position="56"/>
    </location>
    <ligand>
        <name>S-adenosyl-L-methionine</name>
        <dbReference type="ChEBI" id="CHEBI:59789"/>
    </ligand>
</feature>
<dbReference type="FunFam" id="3.40.50.150:FF:000004">
    <property type="entry name" value="AdoMet-dependent rRNA methyltransferase SPB1"/>
    <property type="match status" value="1"/>
</dbReference>
<evidence type="ECO:0000256" key="9">
    <source>
        <dbReference type="SAM" id="MobiDB-lite"/>
    </source>
</evidence>
<dbReference type="InterPro" id="IPR015507">
    <property type="entry name" value="rRNA-MeTfrase_E"/>
</dbReference>
<dbReference type="GO" id="GO:0000466">
    <property type="term" value="P:maturation of 5.8S rRNA from tricistronic rRNA transcript (SSU-rRNA, 5.8S rRNA, LSU-rRNA)"/>
    <property type="evidence" value="ECO:0007669"/>
    <property type="project" value="TreeGrafter"/>
</dbReference>
<dbReference type="PANTHER" id="PTHR10920">
    <property type="entry name" value="RIBOSOMAL RNA METHYLTRANSFERASE"/>
    <property type="match status" value="1"/>
</dbReference>
<keyword evidence="6 8" id="KW-0949">S-adenosyl-L-methionine</keyword>
<keyword evidence="2 8" id="KW-0690">Ribosome biogenesis</keyword>
<feature type="region of interest" description="Disordered" evidence="9">
    <location>
        <begin position="723"/>
        <end position="786"/>
    </location>
</feature>
<feature type="active site" description="Proton acceptor" evidence="8">
    <location>
        <position position="157"/>
    </location>
</feature>
<feature type="compositionally biased region" description="Low complexity" evidence="9">
    <location>
        <begin position="737"/>
        <end position="754"/>
    </location>
</feature>
<comment type="function">
    <text evidence="8">Probable methyltransferase involved in the maturation of rRNA and in the biogenesis of ribosomal subunits.</text>
</comment>
<comment type="catalytic activity">
    <reaction evidence="8">
        <text>a ribonucleotide in rRNA + S-adenosyl-L-methionine = a 2'-O-methylribonucleotide in rRNA + S-adenosyl-L-homocysteine + H(+)</text>
        <dbReference type="Rhea" id="RHEA:48628"/>
        <dbReference type="Rhea" id="RHEA-COMP:12164"/>
        <dbReference type="Rhea" id="RHEA-COMP:12165"/>
        <dbReference type="ChEBI" id="CHEBI:15378"/>
        <dbReference type="ChEBI" id="CHEBI:57856"/>
        <dbReference type="ChEBI" id="CHEBI:59789"/>
        <dbReference type="ChEBI" id="CHEBI:90675"/>
        <dbReference type="ChEBI" id="CHEBI:90676"/>
    </reaction>
</comment>
<dbReference type="GO" id="GO:0016435">
    <property type="term" value="F:rRNA (guanine) methyltransferase activity"/>
    <property type="evidence" value="ECO:0007669"/>
    <property type="project" value="TreeGrafter"/>
</dbReference>
<keyword evidence="14" id="KW-1185">Reference proteome</keyword>
<dbReference type="GeneID" id="94335878"/>
<dbReference type="HAMAP" id="MF_01547">
    <property type="entry name" value="RNA_methyltr_E"/>
    <property type="match status" value="1"/>
</dbReference>
<dbReference type="InterPro" id="IPR028589">
    <property type="entry name" value="SPB1-like"/>
</dbReference>
<dbReference type="Proteomes" id="UP001214638">
    <property type="component" value="Unassembled WGS sequence"/>
</dbReference>
<evidence type="ECO:0000259" key="10">
    <source>
        <dbReference type="Pfam" id="PF01728"/>
    </source>
</evidence>
<feature type="domain" description="DUF3381" evidence="12">
    <location>
        <begin position="240"/>
        <end position="388"/>
    </location>
</feature>
<keyword evidence="3 8" id="KW-0698">rRNA processing</keyword>
<dbReference type="SUPFAM" id="SSF53335">
    <property type="entry name" value="S-adenosyl-L-methionine-dependent methyltransferases"/>
    <property type="match status" value="1"/>
</dbReference>
<dbReference type="InterPro" id="IPR024576">
    <property type="entry name" value="rRNA_MeTfrase_Spb1_DUF3381"/>
</dbReference>
<reference evidence="13" key="1">
    <citation type="journal article" date="2023" name="Nat. Microbiol.">
        <title>Babesia duncani multi-omics identifies virulence factors and drug targets.</title>
        <authorList>
            <person name="Singh P."/>
            <person name="Lonardi S."/>
            <person name="Liang Q."/>
            <person name="Vydyam P."/>
            <person name="Khabirova E."/>
            <person name="Fang T."/>
            <person name="Gihaz S."/>
            <person name="Thekkiniath J."/>
            <person name="Munshi M."/>
            <person name="Abel S."/>
            <person name="Ciampossin L."/>
            <person name="Batugedara G."/>
            <person name="Gupta M."/>
            <person name="Lu X.M."/>
            <person name="Lenz T."/>
            <person name="Chakravarty S."/>
            <person name="Cornillot E."/>
            <person name="Hu Y."/>
            <person name="Ma W."/>
            <person name="Gonzalez L.M."/>
            <person name="Sanchez S."/>
            <person name="Estrada K."/>
            <person name="Sanchez-Flores A."/>
            <person name="Montero E."/>
            <person name="Harb O.S."/>
            <person name="Le Roch K.G."/>
            <person name="Mamoun C.B."/>
        </authorList>
    </citation>
    <scope>NUCLEOTIDE SEQUENCE</scope>
    <source>
        <strain evidence="13">WA1</strain>
    </source>
</reference>
<evidence type="ECO:0000256" key="8">
    <source>
        <dbReference type="HAMAP-Rule" id="MF_03163"/>
    </source>
</evidence>
<organism evidence="13 14">
    <name type="scientific">Babesia duncani</name>
    <dbReference type="NCBI Taxonomy" id="323732"/>
    <lineage>
        <taxon>Eukaryota</taxon>
        <taxon>Sar</taxon>
        <taxon>Alveolata</taxon>
        <taxon>Apicomplexa</taxon>
        <taxon>Aconoidasida</taxon>
        <taxon>Piroplasmida</taxon>
        <taxon>Babesiidae</taxon>
        <taxon>Babesia</taxon>
    </lineage>
</organism>
<dbReference type="EC" id="2.1.1.-" evidence="8"/>
<dbReference type="GO" id="GO:0030687">
    <property type="term" value="C:preribosome, large subunit precursor"/>
    <property type="evidence" value="ECO:0007669"/>
    <property type="project" value="TreeGrafter"/>
</dbReference>
<proteinExistence type="inferred from homology"/>
<comment type="caution">
    <text evidence="13">The sequence shown here is derived from an EMBL/GenBank/DDBJ whole genome shotgun (WGS) entry which is preliminary data.</text>
</comment>
<dbReference type="InterPro" id="IPR029063">
    <property type="entry name" value="SAM-dependent_MTases_sf"/>
</dbReference>
<accession>A0AAD9PKX2</accession>
<dbReference type="KEGG" id="bdw:94335878"/>
<dbReference type="GO" id="GO:0008650">
    <property type="term" value="F:rRNA (uridine-2'-O-)-methyltransferase activity"/>
    <property type="evidence" value="ECO:0007669"/>
    <property type="project" value="TreeGrafter"/>
</dbReference>
<dbReference type="HAMAP" id="MF_03163">
    <property type="entry name" value="RNA_methyltr_E_SPB1"/>
    <property type="match status" value="1"/>
</dbReference>